<feature type="domain" description="HTH tetR-type" evidence="5">
    <location>
        <begin position="17"/>
        <end position="77"/>
    </location>
</feature>
<protein>
    <recommendedName>
        <fullName evidence="5">HTH tetR-type domain-containing protein</fullName>
    </recommendedName>
</protein>
<dbReference type="Pfam" id="PF14246">
    <property type="entry name" value="TetR_C_7"/>
    <property type="match status" value="1"/>
</dbReference>
<dbReference type="PANTHER" id="PTHR30055:SF146">
    <property type="entry name" value="HTH-TYPE TRANSCRIPTIONAL DUAL REGULATOR CECR"/>
    <property type="match status" value="1"/>
</dbReference>
<evidence type="ECO:0000256" key="2">
    <source>
        <dbReference type="ARBA" id="ARBA00023125"/>
    </source>
</evidence>
<dbReference type="EMBL" id="MSDO01000005">
    <property type="protein sequence ID" value="OLO05142.1"/>
    <property type="molecule type" value="Genomic_DNA"/>
</dbReference>
<dbReference type="GO" id="GO:0003700">
    <property type="term" value="F:DNA-binding transcription factor activity"/>
    <property type="evidence" value="ECO:0007669"/>
    <property type="project" value="TreeGrafter"/>
</dbReference>
<dbReference type="InterPro" id="IPR009057">
    <property type="entry name" value="Homeodomain-like_sf"/>
</dbReference>
<evidence type="ECO:0000313" key="6">
    <source>
        <dbReference type="EMBL" id="OLO05142.1"/>
    </source>
</evidence>
<dbReference type="Proteomes" id="UP000186878">
    <property type="component" value="Unassembled WGS sequence"/>
</dbReference>
<keyword evidence="7" id="KW-1185">Reference proteome</keyword>
<organism evidence="6 7">
    <name type="scientific">Salinicola socius</name>
    <dbReference type="NCBI Taxonomy" id="404433"/>
    <lineage>
        <taxon>Bacteria</taxon>
        <taxon>Pseudomonadati</taxon>
        <taxon>Pseudomonadota</taxon>
        <taxon>Gammaproteobacteria</taxon>
        <taxon>Oceanospirillales</taxon>
        <taxon>Halomonadaceae</taxon>
        <taxon>Salinicola</taxon>
    </lineage>
</organism>
<dbReference type="OrthoDB" id="8535430at2"/>
<proteinExistence type="predicted"/>
<name>A0A1Q8SUV5_9GAMM</name>
<evidence type="ECO:0000256" key="3">
    <source>
        <dbReference type="ARBA" id="ARBA00023163"/>
    </source>
</evidence>
<dbReference type="SUPFAM" id="SSF46689">
    <property type="entry name" value="Homeodomain-like"/>
    <property type="match status" value="1"/>
</dbReference>
<keyword evidence="1" id="KW-0805">Transcription regulation</keyword>
<dbReference type="PANTHER" id="PTHR30055">
    <property type="entry name" value="HTH-TYPE TRANSCRIPTIONAL REGULATOR RUTR"/>
    <property type="match status" value="1"/>
</dbReference>
<evidence type="ECO:0000256" key="4">
    <source>
        <dbReference type="PROSITE-ProRule" id="PRU00335"/>
    </source>
</evidence>
<evidence type="ECO:0000256" key="1">
    <source>
        <dbReference type="ARBA" id="ARBA00023015"/>
    </source>
</evidence>
<comment type="caution">
    <text evidence="6">The sequence shown here is derived from an EMBL/GenBank/DDBJ whole genome shotgun (WGS) entry which is preliminary data.</text>
</comment>
<keyword evidence="3" id="KW-0804">Transcription</keyword>
<dbReference type="InterPro" id="IPR050109">
    <property type="entry name" value="HTH-type_TetR-like_transc_reg"/>
</dbReference>
<dbReference type="PROSITE" id="PS50977">
    <property type="entry name" value="HTH_TETR_2"/>
    <property type="match status" value="1"/>
</dbReference>
<evidence type="ECO:0000313" key="7">
    <source>
        <dbReference type="Proteomes" id="UP000186878"/>
    </source>
</evidence>
<dbReference type="STRING" id="404433.BTW07_05895"/>
<reference evidence="6 7" key="1">
    <citation type="submission" date="2016-12" db="EMBL/GenBank/DDBJ databases">
        <title>Draft genome sequences of strains Salinicola socius SMB35, Salinicola sp. MH3R3-1 and Chromohalobacter sp. SMB17 from the Verkhnekamsk potash mining region of Russia.</title>
        <authorList>
            <person name="Mavrodi D.V."/>
            <person name="Olsson B.E."/>
            <person name="Korsakova E.S."/>
            <person name="Pyankova A."/>
            <person name="Mavrodi O.V."/>
            <person name="Plotnikova E.G."/>
        </authorList>
    </citation>
    <scope>NUCLEOTIDE SEQUENCE [LARGE SCALE GENOMIC DNA]</scope>
    <source>
        <strain evidence="6 7">SMB35</strain>
    </source>
</reference>
<dbReference type="InterPro" id="IPR039536">
    <property type="entry name" value="TetR_C_Proteobacteria"/>
</dbReference>
<dbReference type="AlphaFoldDB" id="A0A1Q8SUV5"/>
<dbReference type="RefSeq" id="WP_075569239.1">
    <property type="nucleotide sequence ID" value="NZ_MSDO01000005.1"/>
</dbReference>
<dbReference type="InterPro" id="IPR001647">
    <property type="entry name" value="HTH_TetR"/>
</dbReference>
<dbReference type="Pfam" id="PF00440">
    <property type="entry name" value="TetR_N"/>
    <property type="match status" value="1"/>
</dbReference>
<dbReference type="GO" id="GO:0000976">
    <property type="term" value="F:transcription cis-regulatory region binding"/>
    <property type="evidence" value="ECO:0007669"/>
    <property type="project" value="TreeGrafter"/>
</dbReference>
<sequence length="218" mass="24346">MPPISPKDSPPTTERGRQRRDALLDAAQRLFLERGYGQVSVNDIVAQAGGSLSTLYRHFGNKEGLFQAMIERRSHHIYDTLTAEGVDELPIEAALQRLGIDLLIKVMDEETLGIYREVVAESPRQPQLARLFFDGGPGRVRRALADYFDRRARRRLMPTGGSVELAGIFLGMLLGEWHLIRVLQLESPPSRAAIEARVARCVTLFLHGTEDLSSGRSQ</sequence>
<dbReference type="FunFam" id="1.10.10.60:FF:000141">
    <property type="entry name" value="TetR family transcriptional regulator"/>
    <property type="match status" value="1"/>
</dbReference>
<keyword evidence="2 4" id="KW-0238">DNA-binding</keyword>
<dbReference type="Gene3D" id="1.10.357.10">
    <property type="entry name" value="Tetracycline Repressor, domain 2"/>
    <property type="match status" value="1"/>
</dbReference>
<gene>
    <name evidence="6" type="ORF">BTW07_05895</name>
</gene>
<dbReference type="PRINTS" id="PR00455">
    <property type="entry name" value="HTHTETR"/>
</dbReference>
<feature type="DNA-binding region" description="H-T-H motif" evidence="4">
    <location>
        <begin position="40"/>
        <end position="59"/>
    </location>
</feature>
<dbReference type="Gene3D" id="1.10.10.60">
    <property type="entry name" value="Homeodomain-like"/>
    <property type="match status" value="1"/>
</dbReference>
<evidence type="ECO:0000259" key="5">
    <source>
        <dbReference type="PROSITE" id="PS50977"/>
    </source>
</evidence>
<accession>A0A1Q8SUV5</accession>